<comment type="caution">
    <text evidence="3">The sequence shown here is derived from an EMBL/GenBank/DDBJ whole genome shotgun (WGS) entry which is preliminary data.</text>
</comment>
<dbReference type="EMBL" id="JANIBC010000010">
    <property type="protein sequence ID" value="MCQ8185993.1"/>
    <property type="molecule type" value="Genomic_DNA"/>
</dbReference>
<evidence type="ECO:0000256" key="1">
    <source>
        <dbReference type="ARBA" id="ARBA00022679"/>
    </source>
</evidence>
<evidence type="ECO:0000259" key="2">
    <source>
        <dbReference type="Pfam" id="PF00561"/>
    </source>
</evidence>
<dbReference type="AlphaFoldDB" id="A0A9X2LA70"/>
<keyword evidence="4" id="KW-1185">Reference proteome</keyword>
<sequence length="329" mass="35675">MSFADELYDPMVEPGAVSQVPASAAAGMRDADWEVDPLWTAQSGDRLEGERVRLRFKGNPRGRRILVLGGISAGRRVTSCDDGWWGELVGPQRAVCCDRDLIIGADYLPEHGGQAKRLRPEDFANLFLKALRDEGVEELGAVIGASFGGMVALAMARLAPARIGRLAVVCAAHRPHPMATAVRHIQRQILELTEGTNREAEGVGLARQLAMTTYRSAEEFGSRFGPGGEDLEAYLKHHGDRYASTVSAARYRTLSAAIDAHSEDPSLIKVPTTVIAAEGDQLVPLELAQELAARLPKLDRYEVIPTRYGHDAFLKETAAIAPILKGMLS</sequence>
<keyword evidence="1" id="KW-0808">Transferase</keyword>
<dbReference type="Proteomes" id="UP001142610">
    <property type="component" value="Unassembled WGS sequence"/>
</dbReference>
<dbReference type="GO" id="GO:0009086">
    <property type="term" value="P:methionine biosynthetic process"/>
    <property type="evidence" value="ECO:0007669"/>
    <property type="project" value="TreeGrafter"/>
</dbReference>
<evidence type="ECO:0000313" key="3">
    <source>
        <dbReference type="EMBL" id="MCQ8185993.1"/>
    </source>
</evidence>
<keyword evidence="3" id="KW-0378">Hydrolase</keyword>
<feature type="domain" description="AB hydrolase-1" evidence="2">
    <location>
        <begin position="121"/>
        <end position="316"/>
    </location>
</feature>
<name>A0A9X2LA70_9PROT</name>
<dbReference type="RefSeq" id="WP_256619889.1">
    <property type="nucleotide sequence ID" value="NZ_JANIBC010000010.1"/>
</dbReference>
<reference evidence="3" key="1">
    <citation type="submission" date="2022-07" db="EMBL/GenBank/DDBJ databases">
        <title>Parvularcula maris sp. nov., an algicidal bacterium isolated from seawater.</title>
        <authorList>
            <person name="Li F."/>
        </authorList>
    </citation>
    <scope>NUCLEOTIDE SEQUENCE</scope>
    <source>
        <strain evidence="3">BGMRC 0090</strain>
    </source>
</reference>
<dbReference type="GO" id="GO:0009092">
    <property type="term" value="P:homoserine metabolic process"/>
    <property type="evidence" value="ECO:0007669"/>
    <property type="project" value="TreeGrafter"/>
</dbReference>
<dbReference type="InterPro" id="IPR008220">
    <property type="entry name" value="HAT_MetX-like"/>
</dbReference>
<dbReference type="InterPro" id="IPR000073">
    <property type="entry name" value="AB_hydrolase_1"/>
</dbReference>
<dbReference type="PANTHER" id="PTHR32268:SF11">
    <property type="entry name" value="HOMOSERINE O-ACETYLTRANSFERASE"/>
    <property type="match status" value="1"/>
</dbReference>
<dbReference type="Gene3D" id="3.40.50.1820">
    <property type="entry name" value="alpha/beta hydrolase"/>
    <property type="match status" value="1"/>
</dbReference>
<dbReference type="Pfam" id="PF00561">
    <property type="entry name" value="Abhydrolase_1"/>
    <property type="match status" value="1"/>
</dbReference>
<dbReference type="GO" id="GO:0016787">
    <property type="term" value="F:hydrolase activity"/>
    <property type="evidence" value="ECO:0007669"/>
    <property type="project" value="UniProtKB-KW"/>
</dbReference>
<organism evidence="3 4">
    <name type="scientific">Parvularcula maris</name>
    <dbReference type="NCBI Taxonomy" id="2965077"/>
    <lineage>
        <taxon>Bacteria</taxon>
        <taxon>Pseudomonadati</taxon>
        <taxon>Pseudomonadota</taxon>
        <taxon>Alphaproteobacteria</taxon>
        <taxon>Parvularculales</taxon>
        <taxon>Parvularculaceae</taxon>
        <taxon>Parvularcula</taxon>
    </lineage>
</organism>
<dbReference type="GO" id="GO:0004414">
    <property type="term" value="F:homoserine O-acetyltransferase activity"/>
    <property type="evidence" value="ECO:0007669"/>
    <property type="project" value="TreeGrafter"/>
</dbReference>
<evidence type="ECO:0000313" key="4">
    <source>
        <dbReference type="Proteomes" id="UP001142610"/>
    </source>
</evidence>
<protein>
    <submittedName>
        <fullName evidence="3">Alpha/beta fold hydrolase</fullName>
    </submittedName>
</protein>
<dbReference type="PANTHER" id="PTHR32268">
    <property type="entry name" value="HOMOSERINE O-ACETYLTRANSFERASE"/>
    <property type="match status" value="1"/>
</dbReference>
<proteinExistence type="predicted"/>
<dbReference type="SUPFAM" id="SSF53474">
    <property type="entry name" value="alpha/beta-Hydrolases"/>
    <property type="match status" value="1"/>
</dbReference>
<dbReference type="InterPro" id="IPR029058">
    <property type="entry name" value="AB_hydrolase_fold"/>
</dbReference>
<gene>
    <name evidence="3" type="ORF">NOG11_11390</name>
</gene>
<accession>A0A9X2LA70</accession>